<accession>A0A183FIJ0</accession>
<organism evidence="2 3">
    <name type="scientific">Heligmosomoides polygyrus</name>
    <name type="common">Parasitic roundworm</name>
    <dbReference type="NCBI Taxonomy" id="6339"/>
    <lineage>
        <taxon>Eukaryota</taxon>
        <taxon>Metazoa</taxon>
        <taxon>Ecdysozoa</taxon>
        <taxon>Nematoda</taxon>
        <taxon>Chromadorea</taxon>
        <taxon>Rhabditida</taxon>
        <taxon>Rhabditina</taxon>
        <taxon>Rhabditomorpha</taxon>
        <taxon>Strongyloidea</taxon>
        <taxon>Heligmosomidae</taxon>
        <taxon>Heligmosomoides</taxon>
    </lineage>
</organism>
<reference evidence="1 2" key="1">
    <citation type="submission" date="2018-11" db="EMBL/GenBank/DDBJ databases">
        <authorList>
            <consortium name="Pathogen Informatics"/>
        </authorList>
    </citation>
    <scope>NUCLEOTIDE SEQUENCE [LARGE SCALE GENOMIC DNA]</scope>
</reference>
<dbReference type="OrthoDB" id="5875808at2759"/>
<dbReference type="WBParaSite" id="HPBE_0000671601-mRNA-1">
    <property type="protein sequence ID" value="HPBE_0000671601-mRNA-1"/>
    <property type="gene ID" value="HPBE_0000671601"/>
</dbReference>
<evidence type="ECO:0000313" key="3">
    <source>
        <dbReference type="WBParaSite" id="HPBE_0000671601-mRNA-1"/>
    </source>
</evidence>
<reference evidence="3" key="2">
    <citation type="submission" date="2019-09" db="UniProtKB">
        <authorList>
            <consortium name="WormBaseParasite"/>
        </authorList>
    </citation>
    <scope>IDENTIFICATION</scope>
</reference>
<protein>
    <submittedName>
        <fullName evidence="3">BAR domain-containing protein</fullName>
    </submittedName>
</protein>
<keyword evidence="2" id="KW-1185">Reference proteome</keyword>
<proteinExistence type="predicted"/>
<dbReference type="Gene3D" id="1.20.1270.60">
    <property type="entry name" value="Arfaptin homology (AH) domain/BAR domain"/>
    <property type="match status" value="1"/>
</dbReference>
<dbReference type="AlphaFoldDB" id="A0A183FIJ0"/>
<dbReference type="EMBL" id="UZAH01025726">
    <property type="protein sequence ID" value="VDO69407.1"/>
    <property type="molecule type" value="Genomic_DNA"/>
</dbReference>
<evidence type="ECO:0000313" key="1">
    <source>
        <dbReference type="EMBL" id="VDO69407.1"/>
    </source>
</evidence>
<dbReference type="SUPFAM" id="SSF103657">
    <property type="entry name" value="BAR/IMD domain-like"/>
    <property type="match status" value="1"/>
</dbReference>
<accession>A0A3P7Y9G6</accession>
<sequence>MPDALKLRKSLTNLAPGWETTWFIPLKLKFRGRIHQQLNPTWCYKRDRLRQQIAKNVEIIAKNSKGPMNSGAQSMHAHLLARKDEADENLTAISKNFDDRLKNFANNELRTIKDSYHALKKKRSQKDSTAAAAQKDPKNQLKADIAAAEFDAHLKIVKDLMGKIPEYDKLHEDIFTLGLRYFATAF</sequence>
<name>A0A183FIJ0_HELPZ</name>
<gene>
    <name evidence="1" type="ORF">HPBE_LOCUS6717</name>
</gene>
<dbReference type="Proteomes" id="UP000050761">
    <property type="component" value="Unassembled WGS sequence"/>
</dbReference>
<evidence type="ECO:0000313" key="2">
    <source>
        <dbReference type="Proteomes" id="UP000050761"/>
    </source>
</evidence>
<dbReference type="InterPro" id="IPR027267">
    <property type="entry name" value="AH/BAR_dom_sf"/>
</dbReference>